<evidence type="ECO:0000313" key="2">
    <source>
        <dbReference type="Proteomes" id="UP000463051"/>
    </source>
</evidence>
<dbReference type="Proteomes" id="UP000463051">
    <property type="component" value="Unassembled WGS sequence"/>
</dbReference>
<protein>
    <submittedName>
        <fullName evidence="1">Uncharacterized protein</fullName>
    </submittedName>
</protein>
<name>A0A7X2L4W8_9BACL</name>
<organism evidence="1 2">
    <name type="scientific">Paenibacillus monticola</name>
    <dbReference type="NCBI Taxonomy" id="2666075"/>
    <lineage>
        <taxon>Bacteria</taxon>
        <taxon>Bacillati</taxon>
        <taxon>Bacillota</taxon>
        <taxon>Bacilli</taxon>
        <taxon>Bacillales</taxon>
        <taxon>Paenibacillaceae</taxon>
        <taxon>Paenibacillus</taxon>
    </lineage>
</organism>
<sequence>MRITKILISRQRMAAVGHVTKSFIHLVIMCGKGNLMDVSPQGFLLKKRVGSLLLDVRTASVLIAINFQEAI</sequence>
<gene>
    <name evidence="1" type="ORF">GJB61_28015</name>
</gene>
<proteinExistence type="predicted"/>
<evidence type="ECO:0000313" key="1">
    <source>
        <dbReference type="EMBL" id="MRN56800.1"/>
    </source>
</evidence>
<reference evidence="1 2" key="1">
    <citation type="submission" date="2019-11" db="EMBL/GenBank/DDBJ databases">
        <title>Paenibacillus monticola sp. nov., a novel PGPR strain isolated from mountain sample in China.</title>
        <authorList>
            <person name="Zhao Q."/>
            <person name="Li H.-P."/>
            <person name="Zhang J.-L."/>
        </authorList>
    </citation>
    <scope>NUCLEOTIDE SEQUENCE [LARGE SCALE GENOMIC DNA]</scope>
    <source>
        <strain evidence="1 2">LC-T2</strain>
    </source>
</reference>
<accession>A0A7X2L4W8</accession>
<dbReference type="EMBL" id="WJXB01000016">
    <property type="protein sequence ID" value="MRN56800.1"/>
    <property type="molecule type" value="Genomic_DNA"/>
</dbReference>
<keyword evidence="2" id="KW-1185">Reference proteome</keyword>
<comment type="caution">
    <text evidence="1">The sequence shown here is derived from an EMBL/GenBank/DDBJ whole genome shotgun (WGS) entry which is preliminary data.</text>
</comment>
<dbReference type="AlphaFoldDB" id="A0A7X2L4W8"/>